<feature type="region of interest" description="Disordered" evidence="1">
    <location>
        <begin position="216"/>
        <end position="334"/>
    </location>
</feature>
<evidence type="ECO:0000256" key="1">
    <source>
        <dbReference type="SAM" id="MobiDB-lite"/>
    </source>
</evidence>
<reference evidence="2" key="1">
    <citation type="submission" date="2021-07" db="EMBL/GenBank/DDBJ databases">
        <authorList>
            <person name="Catto M.A."/>
            <person name="Jacobson A."/>
            <person name="Kennedy G."/>
            <person name="Labadie P."/>
            <person name="Hunt B.G."/>
            <person name="Srinivasan R."/>
        </authorList>
    </citation>
    <scope>NUCLEOTIDE SEQUENCE</scope>
    <source>
        <strain evidence="2">PL_HMW_Pooled</strain>
        <tissue evidence="2">Head</tissue>
    </source>
</reference>
<dbReference type="Proteomes" id="UP001219518">
    <property type="component" value="Unassembled WGS sequence"/>
</dbReference>
<dbReference type="AlphaFoldDB" id="A0AAE1LMY0"/>
<proteinExistence type="predicted"/>
<comment type="caution">
    <text evidence="2">The sequence shown here is derived from an EMBL/GenBank/DDBJ whole genome shotgun (WGS) entry which is preliminary data.</text>
</comment>
<accession>A0AAE1LMY0</accession>
<feature type="compositionally biased region" description="Basic and acidic residues" evidence="1">
    <location>
        <begin position="224"/>
        <end position="238"/>
    </location>
</feature>
<reference evidence="2" key="2">
    <citation type="journal article" date="2023" name="BMC Genomics">
        <title>Pest status, molecular evolution, and epigenetic factors derived from the genome assembly of Frankliniella fusca, a thysanopteran phytovirus vector.</title>
        <authorList>
            <person name="Catto M.A."/>
            <person name="Labadie P.E."/>
            <person name="Jacobson A.L."/>
            <person name="Kennedy G.G."/>
            <person name="Srinivasan R."/>
            <person name="Hunt B.G."/>
        </authorList>
    </citation>
    <scope>NUCLEOTIDE SEQUENCE</scope>
    <source>
        <strain evidence="2">PL_HMW_Pooled</strain>
    </source>
</reference>
<protein>
    <submittedName>
        <fullName evidence="2">Uncharacterized protein</fullName>
    </submittedName>
</protein>
<sequence>MGERKVAPTLSEDCKKFWEQLLLDKKVVGLKVAEPLKLLLQYYGYDNQQSISELTDADLDEIQEDARTRFDSPAERIAYLGTQASHPHKFTIFSGFRKTLHKVVKMCQSRNFLGKDVTAVAAARAPRSCAPPPADEDNQTPSSQVAKVIERLCASGLKAAADRLDDGILSKASSFKVVVDPTNKKAHVHCPACDAATVITRPDHRNSWVVSNFITHAKKMHPSQRAEEERQKKKVEDKRRKRSAPGPSPLADAFKRSAARKLFESGADPDDPLPLVDLDCEGTGSSKEKNNATNMQQEDSAMDVEDNSAQDNEGDSASKSGGDFEPGSDTDSSFQSLLRSLREDQTFLTNFFSFVAARPEQQAEVPTTAAPSTPPLPVGCGSLLERMLEAAKANQGRHKNGLRFEREDKMFFTYLYIQGGRKMYETLQANAPKSIPSLSTVLKWQGRVMEPVQEGQCRWEELSKYLDDEHLPRIITVSEDGTRITGQIEYDCKSNLLVGFAPPLDSRGLPDTSGFLATGEKAMEAMFDKAPRAHTAYVLMAQPMKEGAAPFCLMAYGTDNRFHAEDAVRRWRWLKEEAERFGIAVIAFSADGDPKMLRGMRYASRPAGRLPNNPDAWSGFFDQDLDSEVCFVQDTVHIGTKFRTGFCHRGKSYIMGNYCASVVHLDQILENTTRLEHGLRSEDLDHTDKMNFDAVLRITDERVRQLLRGPGKEEFSGTEMFLTVVRDVLEAFLAEQLPAEDRIYSIWRAVFFLRIWREWLIQNDHPLDQCFITTNTFQSVELNAHALVKLVRILRDGAHPEVLIPHLIGSQPCEQLFRALRSLTTTHVTVCNFSMQKMLARLRRIELQCRVVSSVGETFTFPREEKKSLKAEQAAAMRGLAALPSDGVILQKIDQARSDAKDCAALLGMDAAVLAEHCPAPSYGDRALNLDVDDSEDAVGTGAVAVEHFQPPEEPDDFDPDDVALLCASQAWAAGREVRAFPEESPMMLFTKPNGVKVPIRKSTYCWLRAKGSHRLSSDRLQRVMQDNTRAAPGNREEQQEGVVRRDTVAVGDWCAFRKAGEERLRVGRILAFRYATGEGRKRLYTLLTAPVEVPDGVEARGLRVLYSWFGVDEERRLHHITSDEECDIEAYAFSIPSPVSAGRGVMKLICDI</sequence>
<name>A0AAE1LMY0_9NEOP</name>
<dbReference type="PANTHER" id="PTHR33173">
    <property type="match status" value="1"/>
</dbReference>
<dbReference type="EMBL" id="JAHWGI010001226">
    <property type="protein sequence ID" value="KAK3925325.1"/>
    <property type="molecule type" value="Genomic_DNA"/>
</dbReference>
<dbReference type="PANTHER" id="PTHR33173:SF2">
    <property type="entry name" value="MYND-TYPE DOMAIN-CONTAINING PROTEIN"/>
    <property type="match status" value="1"/>
</dbReference>
<gene>
    <name evidence="2" type="ORF">KUF71_013532</name>
</gene>
<evidence type="ECO:0000313" key="3">
    <source>
        <dbReference type="Proteomes" id="UP001219518"/>
    </source>
</evidence>
<keyword evidence="3" id="KW-1185">Reference proteome</keyword>
<organism evidence="2 3">
    <name type="scientific">Frankliniella fusca</name>
    <dbReference type="NCBI Taxonomy" id="407009"/>
    <lineage>
        <taxon>Eukaryota</taxon>
        <taxon>Metazoa</taxon>
        <taxon>Ecdysozoa</taxon>
        <taxon>Arthropoda</taxon>
        <taxon>Hexapoda</taxon>
        <taxon>Insecta</taxon>
        <taxon>Pterygota</taxon>
        <taxon>Neoptera</taxon>
        <taxon>Paraneoptera</taxon>
        <taxon>Thysanoptera</taxon>
        <taxon>Terebrantia</taxon>
        <taxon>Thripoidea</taxon>
        <taxon>Thripidae</taxon>
        <taxon>Frankliniella</taxon>
    </lineage>
</organism>
<evidence type="ECO:0000313" key="2">
    <source>
        <dbReference type="EMBL" id="KAK3925325.1"/>
    </source>
</evidence>
<feature type="compositionally biased region" description="Acidic residues" evidence="1">
    <location>
        <begin position="300"/>
        <end position="314"/>
    </location>
</feature>